<evidence type="ECO:0000313" key="2">
    <source>
        <dbReference type="EMBL" id="SHO48308.1"/>
    </source>
</evidence>
<name>A0A1M7Y714_9BACT</name>
<sequence length="58" mass="6488">MSNISDYIVFVWLLPVLAQIVLPLGILAAWLIMKPFALIFRKEATTVSNISLAKETAR</sequence>
<organism evidence="2 3">
    <name type="scientific">Desulfopila aestuarii DSM 18488</name>
    <dbReference type="NCBI Taxonomy" id="1121416"/>
    <lineage>
        <taxon>Bacteria</taxon>
        <taxon>Pseudomonadati</taxon>
        <taxon>Thermodesulfobacteriota</taxon>
        <taxon>Desulfobulbia</taxon>
        <taxon>Desulfobulbales</taxon>
        <taxon>Desulfocapsaceae</taxon>
        <taxon>Desulfopila</taxon>
    </lineage>
</organism>
<protein>
    <submittedName>
        <fullName evidence="2">Uncharacterized protein</fullName>
    </submittedName>
</protein>
<evidence type="ECO:0000256" key="1">
    <source>
        <dbReference type="SAM" id="Phobius"/>
    </source>
</evidence>
<evidence type="ECO:0000313" key="3">
    <source>
        <dbReference type="Proteomes" id="UP000184603"/>
    </source>
</evidence>
<keyword evidence="3" id="KW-1185">Reference proteome</keyword>
<accession>A0A1M7Y714</accession>
<proteinExistence type="predicted"/>
<keyword evidence="1" id="KW-1133">Transmembrane helix</keyword>
<feature type="transmembrane region" description="Helical" evidence="1">
    <location>
        <begin position="12"/>
        <end position="32"/>
    </location>
</feature>
<keyword evidence="1" id="KW-0472">Membrane</keyword>
<dbReference type="Proteomes" id="UP000184603">
    <property type="component" value="Unassembled WGS sequence"/>
</dbReference>
<dbReference type="RefSeq" id="WP_159441285.1">
    <property type="nucleotide sequence ID" value="NZ_FRFE01000009.1"/>
</dbReference>
<dbReference type="AlphaFoldDB" id="A0A1M7Y714"/>
<reference evidence="2 3" key="1">
    <citation type="submission" date="2016-12" db="EMBL/GenBank/DDBJ databases">
        <authorList>
            <person name="Song W.-J."/>
            <person name="Kurnit D.M."/>
        </authorList>
    </citation>
    <scope>NUCLEOTIDE SEQUENCE [LARGE SCALE GENOMIC DNA]</scope>
    <source>
        <strain evidence="2 3">DSM 18488</strain>
    </source>
</reference>
<keyword evidence="1" id="KW-0812">Transmembrane</keyword>
<dbReference type="EMBL" id="FRFE01000009">
    <property type="protein sequence ID" value="SHO48308.1"/>
    <property type="molecule type" value="Genomic_DNA"/>
</dbReference>
<gene>
    <name evidence="2" type="ORF">SAMN02745220_02252</name>
</gene>